<gene>
    <name evidence="10" type="ORF">GTA51_10455</name>
</gene>
<evidence type="ECO:0000256" key="6">
    <source>
        <dbReference type="ARBA" id="ARBA00023284"/>
    </source>
</evidence>
<keyword evidence="2" id="KW-0285">Flavoprotein</keyword>
<evidence type="ECO:0000313" key="10">
    <source>
        <dbReference type="EMBL" id="MYL83544.1"/>
    </source>
</evidence>
<feature type="domain" description="Thioredoxin-like fold" evidence="9">
    <location>
        <begin position="154"/>
        <end position="231"/>
    </location>
</feature>
<dbReference type="EMBL" id="WVUD01000016">
    <property type="protein sequence ID" value="MYL83544.1"/>
    <property type="molecule type" value="Genomic_DNA"/>
</dbReference>
<evidence type="ECO:0000256" key="7">
    <source>
        <dbReference type="SAM" id="MobiDB-lite"/>
    </source>
</evidence>
<dbReference type="InterPro" id="IPR023753">
    <property type="entry name" value="FAD/NAD-binding_dom"/>
</dbReference>
<evidence type="ECO:0000256" key="5">
    <source>
        <dbReference type="ARBA" id="ARBA00023157"/>
    </source>
</evidence>
<sequence>MALFGNDTKKKKAAKDAKAKDAPKRLIPEDNLAELTKFFDGMQEPVELLVFTDADHNAPYNSFMESLCRELAELAPKITARFLSLDSEEAKSHGVDFSPTLLLSPARYHIRYLGAPLGEEARTLIETIMRLSLGKSGLTQISRQLLQELEEKRDVQVFVNPSCPYCPGQVGNAFRCAIERPDLVSAVCVDASQHPALAERFQVGSVPQTTINETFTTMGLLPEERFAVELVTLKHAEDLLAQQRAAGVAAPQGLEVREVGVVVAGAGPAGLTAAIYAVRSGLTAVVLEKNVIGGQVAVTPVVENYPGFANVPGKRLMEMIAEQARAYAEIHEGEGIDEVKVGRHIEIYTAKAVYVAKALILATGATWRKLGAPGEDRYFGFGVSYCSTCDGYLYRGKKAVVVGGGNTALTDALHLKNLGVDVTLVHRRPEFRAEKHLQDAVAKEGIATILGATVAGIVGDEAKVTGVRLLDTASGNERDIPTDAVFVAIGLNPNTEIAQELGLTIDAHGYIVTDPGKRTSIPRIYAAGDVTGGSQQIVNAVGDGSTAALSAFEDIANPYWKKGAVS</sequence>
<keyword evidence="3" id="KW-0274">FAD</keyword>
<dbReference type="Proteomes" id="UP000482487">
    <property type="component" value="Unassembled WGS sequence"/>
</dbReference>
<evidence type="ECO:0000256" key="2">
    <source>
        <dbReference type="ARBA" id="ARBA00022630"/>
    </source>
</evidence>
<organism evidence="10 11">
    <name type="scientific">Solidesulfovibrio aerotolerans</name>
    <dbReference type="NCBI Taxonomy" id="295255"/>
    <lineage>
        <taxon>Bacteria</taxon>
        <taxon>Pseudomonadati</taxon>
        <taxon>Thermodesulfobacteriota</taxon>
        <taxon>Desulfovibrionia</taxon>
        <taxon>Desulfovibrionales</taxon>
        <taxon>Desulfovibrionaceae</taxon>
        <taxon>Solidesulfovibrio</taxon>
    </lineage>
</organism>
<keyword evidence="4" id="KW-0560">Oxidoreductase</keyword>
<evidence type="ECO:0000313" key="11">
    <source>
        <dbReference type="Proteomes" id="UP000482487"/>
    </source>
</evidence>
<proteinExistence type="inferred from homology"/>
<dbReference type="Gene3D" id="3.40.30.80">
    <property type="match status" value="1"/>
</dbReference>
<dbReference type="InterPro" id="IPR012336">
    <property type="entry name" value="Thioredoxin-like_fold"/>
</dbReference>
<name>A0A7C9ILU7_9BACT</name>
<dbReference type="OrthoDB" id="9806179at2"/>
<dbReference type="Pfam" id="PF13192">
    <property type="entry name" value="Thioredoxin_3"/>
    <property type="match status" value="1"/>
</dbReference>
<accession>A0A7C9ILU7</accession>
<evidence type="ECO:0000259" key="9">
    <source>
        <dbReference type="Pfam" id="PF13192"/>
    </source>
</evidence>
<dbReference type="PANTHER" id="PTHR48105">
    <property type="entry name" value="THIOREDOXIN REDUCTASE 1-RELATED-RELATED"/>
    <property type="match status" value="1"/>
</dbReference>
<dbReference type="GO" id="GO:0016668">
    <property type="term" value="F:oxidoreductase activity, acting on a sulfur group of donors, NAD(P) as acceptor"/>
    <property type="evidence" value="ECO:0007669"/>
    <property type="project" value="UniProtKB-ARBA"/>
</dbReference>
<dbReference type="AlphaFoldDB" id="A0A7C9ILU7"/>
<reference evidence="10 11" key="1">
    <citation type="submission" date="2020-01" db="EMBL/GenBank/DDBJ databases">
        <title>Genome sequence of Desulfovibrio aerotolerans DSM 16695(T).</title>
        <authorList>
            <person name="Karnachuk O."/>
            <person name="Avakyan M."/>
            <person name="Mardanov A."/>
            <person name="Kadnikov V."/>
            <person name="Ravin N."/>
        </authorList>
    </citation>
    <scope>NUCLEOTIDE SEQUENCE [LARGE SCALE GENOMIC DNA]</scope>
    <source>
        <strain evidence="10 11">DSM 16695</strain>
    </source>
</reference>
<dbReference type="PRINTS" id="PR00469">
    <property type="entry name" value="PNDRDTASEII"/>
</dbReference>
<protein>
    <submittedName>
        <fullName evidence="10">FAD-dependent oxidoreductase</fullName>
    </submittedName>
</protein>
<dbReference type="InterPro" id="IPR050097">
    <property type="entry name" value="Ferredoxin-NADP_redctase_2"/>
</dbReference>
<dbReference type="Pfam" id="PF07992">
    <property type="entry name" value="Pyr_redox_2"/>
    <property type="match status" value="1"/>
</dbReference>
<feature type="domain" description="FAD/NAD(P)-binding" evidence="8">
    <location>
        <begin position="261"/>
        <end position="544"/>
    </location>
</feature>
<comment type="caution">
    <text evidence="10">The sequence shown here is derived from an EMBL/GenBank/DDBJ whole genome shotgun (WGS) entry which is preliminary data.</text>
</comment>
<evidence type="ECO:0000256" key="3">
    <source>
        <dbReference type="ARBA" id="ARBA00022827"/>
    </source>
</evidence>
<dbReference type="InterPro" id="IPR036188">
    <property type="entry name" value="FAD/NAD-bd_sf"/>
</dbReference>
<dbReference type="SUPFAM" id="SSF51905">
    <property type="entry name" value="FAD/NAD(P)-binding domain"/>
    <property type="match status" value="1"/>
</dbReference>
<evidence type="ECO:0000256" key="1">
    <source>
        <dbReference type="ARBA" id="ARBA00009333"/>
    </source>
</evidence>
<keyword evidence="5" id="KW-1015">Disulfide bond</keyword>
<keyword evidence="6" id="KW-0676">Redox-active center</keyword>
<dbReference type="RefSeq" id="WP_160960897.1">
    <property type="nucleotide sequence ID" value="NZ_WVUD01000016.1"/>
</dbReference>
<dbReference type="SUPFAM" id="SSF52833">
    <property type="entry name" value="Thioredoxin-like"/>
    <property type="match status" value="2"/>
</dbReference>
<feature type="region of interest" description="Disordered" evidence="7">
    <location>
        <begin position="1"/>
        <end position="22"/>
    </location>
</feature>
<dbReference type="InterPro" id="IPR008255">
    <property type="entry name" value="Pyr_nucl-diS_OxRdtase_2_AS"/>
</dbReference>
<keyword evidence="11" id="KW-1185">Reference proteome</keyword>
<dbReference type="InterPro" id="IPR036249">
    <property type="entry name" value="Thioredoxin-like_sf"/>
</dbReference>
<dbReference type="PRINTS" id="PR00368">
    <property type="entry name" value="FADPNR"/>
</dbReference>
<evidence type="ECO:0000259" key="8">
    <source>
        <dbReference type="Pfam" id="PF07992"/>
    </source>
</evidence>
<evidence type="ECO:0000256" key="4">
    <source>
        <dbReference type="ARBA" id="ARBA00023002"/>
    </source>
</evidence>
<dbReference type="Gene3D" id="3.50.50.60">
    <property type="entry name" value="FAD/NAD(P)-binding domain"/>
    <property type="match status" value="2"/>
</dbReference>
<dbReference type="PROSITE" id="PS00573">
    <property type="entry name" value="PYRIDINE_REDOX_2"/>
    <property type="match status" value="1"/>
</dbReference>
<comment type="similarity">
    <text evidence="1">Belongs to the class-II pyridine nucleotide-disulfide oxidoreductase family.</text>
</comment>